<gene>
    <name evidence="1" type="ORF">ACJIZ3_011421</name>
</gene>
<dbReference type="EMBL" id="JBJXBP010000001">
    <property type="protein sequence ID" value="KAL3849539.1"/>
    <property type="molecule type" value="Genomic_DNA"/>
</dbReference>
<dbReference type="AlphaFoldDB" id="A0ABD3UJ17"/>
<name>A0ABD3UJ17_9LAMI</name>
<evidence type="ECO:0000313" key="2">
    <source>
        <dbReference type="Proteomes" id="UP001634393"/>
    </source>
</evidence>
<protein>
    <recommendedName>
        <fullName evidence="3">DAGKc domain-containing protein</fullName>
    </recommendedName>
</protein>
<evidence type="ECO:0000313" key="1">
    <source>
        <dbReference type="EMBL" id="KAL3849539.1"/>
    </source>
</evidence>
<keyword evidence="2" id="KW-1185">Reference proteome</keyword>
<comment type="caution">
    <text evidence="1">The sequence shown here is derived from an EMBL/GenBank/DDBJ whole genome shotgun (WGS) entry which is preliminary data.</text>
</comment>
<proteinExistence type="predicted"/>
<sequence length="84" mass="9404">MMNHYFNLVNKKMLKKMRSIVMQVGEKGLIEDGRTYGLPIEVDRCIFVLTGGDGTFGWVLGCLGELKKHGRLPIPPTKIVPLCT</sequence>
<reference evidence="1 2" key="1">
    <citation type="submission" date="2024-12" db="EMBL/GenBank/DDBJ databases">
        <title>The unique morphological basis and parallel evolutionary history of personate flowers in Penstemon.</title>
        <authorList>
            <person name="Depatie T.H."/>
            <person name="Wessinger C.A."/>
        </authorList>
    </citation>
    <scope>NUCLEOTIDE SEQUENCE [LARGE SCALE GENOMIC DNA]</scope>
    <source>
        <strain evidence="1">WTNN_2</strain>
        <tissue evidence="1">Leaf</tissue>
    </source>
</reference>
<accession>A0ABD3UJ17</accession>
<dbReference type="Proteomes" id="UP001634393">
    <property type="component" value="Unassembled WGS sequence"/>
</dbReference>
<evidence type="ECO:0008006" key="3">
    <source>
        <dbReference type="Google" id="ProtNLM"/>
    </source>
</evidence>
<organism evidence="1 2">
    <name type="scientific">Penstemon smallii</name>
    <dbReference type="NCBI Taxonomy" id="265156"/>
    <lineage>
        <taxon>Eukaryota</taxon>
        <taxon>Viridiplantae</taxon>
        <taxon>Streptophyta</taxon>
        <taxon>Embryophyta</taxon>
        <taxon>Tracheophyta</taxon>
        <taxon>Spermatophyta</taxon>
        <taxon>Magnoliopsida</taxon>
        <taxon>eudicotyledons</taxon>
        <taxon>Gunneridae</taxon>
        <taxon>Pentapetalae</taxon>
        <taxon>asterids</taxon>
        <taxon>lamiids</taxon>
        <taxon>Lamiales</taxon>
        <taxon>Plantaginaceae</taxon>
        <taxon>Cheloneae</taxon>
        <taxon>Penstemon</taxon>
    </lineage>
</organism>